<dbReference type="Gene3D" id="3.30.110.170">
    <property type="entry name" value="Protein of unknown function (DUF541), domain 1"/>
    <property type="match status" value="1"/>
</dbReference>
<gene>
    <name evidence="2" type="ORF">C9I88_14320</name>
    <name evidence="3" type="ORF">C9J52_15035</name>
</gene>
<dbReference type="PANTHER" id="PTHR34387:SF1">
    <property type="entry name" value="PERIPLASMIC IMMUNOGENIC PROTEIN"/>
    <property type="match status" value="1"/>
</dbReference>
<evidence type="ECO:0000256" key="1">
    <source>
        <dbReference type="SAM" id="SignalP"/>
    </source>
</evidence>
<dbReference type="InterPro" id="IPR007497">
    <property type="entry name" value="SIMPL/DUF541"/>
</dbReference>
<name>A0A0D8PPF9_9GAMM</name>
<dbReference type="Gene3D" id="3.30.70.2970">
    <property type="entry name" value="Protein of unknown function (DUF541), domain 2"/>
    <property type="match status" value="1"/>
</dbReference>
<dbReference type="GeneID" id="93549928"/>
<feature type="chain" id="PRO_5030006028" evidence="1">
    <location>
        <begin position="24"/>
        <end position="240"/>
    </location>
</feature>
<evidence type="ECO:0000313" key="3">
    <source>
        <dbReference type="EMBL" id="PSW93514.1"/>
    </source>
</evidence>
<dbReference type="Proteomes" id="UP000241190">
    <property type="component" value="Unassembled WGS sequence"/>
</dbReference>
<sequence>MKKQCLAMMVLGASAFVSTAAMAADIPFPHLETTGRGEVTVKPDMAVFSVNVVETKKTAVDAKLAVDQAVTKFIERLQTAGVDKKDINSANISLSARYTYPKDHKPELAGFKASRNIEVTVHQLTKLNTYLDDALGDGINQINNIDLKVADTEKYQRQARQKAIENAQQVAASLAQGFGNKIDGVWQIDYNTNSQPMPYRRSNDAVMYSSMSKGSVDQSYTDNNIVIKDSVNVIFKLAEK</sequence>
<protein>
    <submittedName>
        <fullName evidence="2">Oxidative stress defense protein</fullName>
    </submittedName>
</protein>
<dbReference type="Proteomes" id="UP000241954">
    <property type="component" value="Unassembled WGS sequence"/>
</dbReference>
<keyword evidence="1" id="KW-0732">Signal</keyword>
<dbReference type="InterPro" id="IPR052022">
    <property type="entry name" value="26kDa_periplasmic_antigen"/>
</dbReference>
<comment type="caution">
    <text evidence="2">The sequence shown here is derived from an EMBL/GenBank/DDBJ whole genome shotgun (WGS) entry which is preliminary data.</text>
</comment>
<dbReference type="NCBIfam" id="NF008299">
    <property type="entry name" value="PRK11087.1"/>
    <property type="match status" value="1"/>
</dbReference>
<evidence type="ECO:0000313" key="4">
    <source>
        <dbReference type="Proteomes" id="UP000241190"/>
    </source>
</evidence>
<keyword evidence="4" id="KW-1185">Reference proteome</keyword>
<reference evidence="2 5" key="1">
    <citation type="submission" date="2018-01" db="EMBL/GenBank/DDBJ databases">
        <title>Whole genome sequencing of Histamine producing bacteria.</title>
        <authorList>
            <person name="Butler K."/>
        </authorList>
    </citation>
    <scope>NUCLEOTIDE SEQUENCE [LARGE SCALE GENOMIC DNA]</scope>
    <source>
        <strain evidence="3 4">ATCC 51761</strain>
        <strain evidence="2 5">NCIMB 13481</strain>
    </source>
</reference>
<dbReference type="GO" id="GO:0006974">
    <property type="term" value="P:DNA damage response"/>
    <property type="evidence" value="ECO:0007669"/>
    <property type="project" value="TreeGrafter"/>
</dbReference>
<evidence type="ECO:0000313" key="5">
    <source>
        <dbReference type="Proteomes" id="UP000241954"/>
    </source>
</evidence>
<proteinExistence type="predicted"/>
<dbReference type="AlphaFoldDB" id="A0A0D8PPF9"/>
<feature type="signal peptide" evidence="1">
    <location>
        <begin position="1"/>
        <end position="23"/>
    </location>
</feature>
<organism evidence="2 5">
    <name type="scientific">Photobacterium iliopiscarium</name>
    <dbReference type="NCBI Taxonomy" id="56192"/>
    <lineage>
        <taxon>Bacteria</taxon>
        <taxon>Pseudomonadati</taxon>
        <taxon>Pseudomonadota</taxon>
        <taxon>Gammaproteobacteria</taxon>
        <taxon>Vibrionales</taxon>
        <taxon>Vibrionaceae</taxon>
        <taxon>Photobacterium</taxon>
    </lineage>
</organism>
<dbReference type="Pfam" id="PF04402">
    <property type="entry name" value="SIMPL"/>
    <property type="match status" value="1"/>
</dbReference>
<accession>A0A0D8PPF9</accession>
<dbReference type="EMBL" id="PYLW01000017">
    <property type="protein sequence ID" value="PSV94602.1"/>
    <property type="molecule type" value="Genomic_DNA"/>
</dbReference>
<dbReference type="EMBL" id="PYOP01000027">
    <property type="protein sequence ID" value="PSW93514.1"/>
    <property type="molecule type" value="Genomic_DNA"/>
</dbReference>
<dbReference type="PANTHER" id="PTHR34387">
    <property type="entry name" value="SLR1258 PROTEIN"/>
    <property type="match status" value="1"/>
</dbReference>
<dbReference type="OrthoDB" id="5985609at2"/>
<evidence type="ECO:0000313" key="2">
    <source>
        <dbReference type="EMBL" id="PSV94602.1"/>
    </source>
</evidence>
<dbReference type="RefSeq" id="WP_045037817.1">
    <property type="nucleotide sequence ID" value="NZ_JZSR01000028.1"/>
</dbReference>